<keyword evidence="3" id="KW-1185">Reference proteome</keyword>
<dbReference type="HOGENOM" id="CLU_1328600_0_0_1"/>
<dbReference type="AlphaFoldDB" id="A0DSM9"/>
<gene>
    <name evidence="2" type="ORF">GSPATT00019739001</name>
</gene>
<dbReference type="InParanoid" id="A0DSM9"/>
<sequence length="220" mass="25938">MVLSFCFQCFESYKFTQLLHHGIIAKLFFLMEKMYNLNNCYLNLKKSKQGKSQIKHSDDDHRFVLKQRHETLSDWMSKKTIESERVPKPRAKSQYCTISKIQKQATASFYDSYKQAFLKFKLKPRINNSNQPPQLASSAFGKINDSAYISKSIDYADLQTKSTKSNKKRTPIITRNNPQFQSIFERMKKVLDQKKKKEKKLLQQIAMLQSEIVNLKQQQY</sequence>
<dbReference type="GeneID" id="5039233"/>
<dbReference type="RefSeq" id="XP_001453443.1">
    <property type="nucleotide sequence ID" value="XM_001453406.1"/>
</dbReference>
<dbReference type="OrthoDB" id="306154at2759"/>
<accession>A0DSM9</accession>
<evidence type="ECO:0000256" key="1">
    <source>
        <dbReference type="SAM" id="Coils"/>
    </source>
</evidence>
<reference evidence="2 3" key="1">
    <citation type="journal article" date="2006" name="Nature">
        <title>Global trends of whole-genome duplications revealed by the ciliate Paramecium tetraurelia.</title>
        <authorList>
            <consortium name="Genoscope"/>
            <person name="Aury J.-M."/>
            <person name="Jaillon O."/>
            <person name="Duret L."/>
            <person name="Noel B."/>
            <person name="Jubin C."/>
            <person name="Porcel B.M."/>
            <person name="Segurens B."/>
            <person name="Daubin V."/>
            <person name="Anthouard V."/>
            <person name="Aiach N."/>
            <person name="Arnaiz O."/>
            <person name="Billaut A."/>
            <person name="Beisson J."/>
            <person name="Blanc I."/>
            <person name="Bouhouche K."/>
            <person name="Camara F."/>
            <person name="Duharcourt S."/>
            <person name="Guigo R."/>
            <person name="Gogendeau D."/>
            <person name="Katinka M."/>
            <person name="Keller A.-M."/>
            <person name="Kissmehl R."/>
            <person name="Klotz C."/>
            <person name="Koll F."/>
            <person name="Le Moue A."/>
            <person name="Lepere C."/>
            <person name="Malinsky S."/>
            <person name="Nowacki M."/>
            <person name="Nowak J.K."/>
            <person name="Plattner H."/>
            <person name="Poulain J."/>
            <person name="Ruiz F."/>
            <person name="Serrano V."/>
            <person name="Zagulski M."/>
            <person name="Dessen P."/>
            <person name="Betermier M."/>
            <person name="Weissenbach J."/>
            <person name="Scarpelli C."/>
            <person name="Schachter V."/>
            <person name="Sperling L."/>
            <person name="Meyer E."/>
            <person name="Cohen J."/>
            <person name="Wincker P."/>
        </authorList>
    </citation>
    <scope>NUCLEOTIDE SEQUENCE [LARGE SCALE GENOMIC DNA]</scope>
    <source>
        <strain evidence="2 3">Stock d4-2</strain>
    </source>
</reference>
<dbReference type="OMA" id="QYCTISK"/>
<feature type="coiled-coil region" evidence="1">
    <location>
        <begin position="184"/>
        <end position="218"/>
    </location>
</feature>
<dbReference type="KEGG" id="ptm:GSPATT00019739001"/>
<protein>
    <submittedName>
        <fullName evidence="2">Uncharacterized protein</fullName>
    </submittedName>
</protein>
<dbReference type="EMBL" id="CT868563">
    <property type="protein sequence ID" value="CAK86046.1"/>
    <property type="molecule type" value="Genomic_DNA"/>
</dbReference>
<evidence type="ECO:0000313" key="3">
    <source>
        <dbReference type="Proteomes" id="UP000000600"/>
    </source>
</evidence>
<evidence type="ECO:0000313" key="2">
    <source>
        <dbReference type="EMBL" id="CAK86046.1"/>
    </source>
</evidence>
<proteinExistence type="predicted"/>
<organism evidence="2 3">
    <name type="scientific">Paramecium tetraurelia</name>
    <dbReference type="NCBI Taxonomy" id="5888"/>
    <lineage>
        <taxon>Eukaryota</taxon>
        <taxon>Sar</taxon>
        <taxon>Alveolata</taxon>
        <taxon>Ciliophora</taxon>
        <taxon>Intramacronucleata</taxon>
        <taxon>Oligohymenophorea</taxon>
        <taxon>Peniculida</taxon>
        <taxon>Parameciidae</taxon>
        <taxon>Paramecium</taxon>
    </lineage>
</organism>
<keyword evidence="1" id="KW-0175">Coiled coil</keyword>
<dbReference type="Proteomes" id="UP000000600">
    <property type="component" value="Unassembled WGS sequence"/>
</dbReference>
<name>A0DSM9_PARTE</name>